<name>A0A2I1HMK6_9GLOM</name>
<dbReference type="EMBL" id="LLXI01003933">
    <property type="protein sequence ID" value="PKY60053.1"/>
    <property type="molecule type" value="Genomic_DNA"/>
</dbReference>
<dbReference type="Pfam" id="PF26638">
    <property type="entry name" value="DUF8211"/>
    <property type="match status" value="1"/>
</dbReference>
<gene>
    <name evidence="3" type="ORF">RhiirA4_517101</name>
</gene>
<organism evidence="3 4">
    <name type="scientific">Rhizophagus irregularis</name>
    <dbReference type="NCBI Taxonomy" id="588596"/>
    <lineage>
        <taxon>Eukaryota</taxon>
        <taxon>Fungi</taxon>
        <taxon>Fungi incertae sedis</taxon>
        <taxon>Mucoromycota</taxon>
        <taxon>Glomeromycotina</taxon>
        <taxon>Glomeromycetes</taxon>
        <taxon>Glomerales</taxon>
        <taxon>Glomeraceae</taxon>
        <taxon>Rhizophagus</taxon>
    </lineage>
</organism>
<reference evidence="3 4" key="1">
    <citation type="submission" date="2015-10" db="EMBL/GenBank/DDBJ databases">
        <title>Genome analyses suggest a sexual origin of heterokaryosis in a supposedly ancient asexual fungus.</title>
        <authorList>
            <person name="Ropars J."/>
            <person name="Sedzielewska K."/>
            <person name="Noel J."/>
            <person name="Charron P."/>
            <person name="Farinelli L."/>
            <person name="Marton T."/>
            <person name="Kruger M."/>
            <person name="Pelin A."/>
            <person name="Brachmann A."/>
            <person name="Corradi N."/>
        </authorList>
    </citation>
    <scope>NUCLEOTIDE SEQUENCE [LARGE SCALE GENOMIC DNA]</scope>
    <source>
        <strain evidence="3 4">A4</strain>
    </source>
</reference>
<proteinExistence type="predicted"/>
<dbReference type="VEuPathDB" id="FungiDB:RhiirA1_470588"/>
<dbReference type="VEuPathDB" id="FungiDB:RhiirFUN_002002"/>
<accession>A0A2I1HMK6</accession>
<comment type="caution">
    <text evidence="3">The sequence shown here is derived from an EMBL/GenBank/DDBJ whole genome shotgun (WGS) entry which is preliminary data.</text>
</comment>
<evidence type="ECO:0000256" key="1">
    <source>
        <dbReference type="SAM" id="MobiDB-lite"/>
    </source>
</evidence>
<evidence type="ECO:0000313" key="3">
    <source>
        <dbReference type="EMBL" id="PKY60053.1"/>
    </source>
</evidence>
<feature type="domain" description="DUF8211" evidence="2">
    <location>
        <begin position="46"/>
        <end position="176"/>
    </location>
</feature>
<keyword evidence="4" id="KW-1185">Reference proteome</keyword>
<dbReference type="InterPro" id="IPR058524">
    <property type="entry name" value="DUF8211"/>
</dbReference>
<dbReference type="AlphaFoldDB" id="A0A2I1HMK6"/>
<dbReference type="VEuPathDB" id="FungiDB:FUN_013606"/>
<sequence length="452" mass="53438">MVWDFGNGLGFGIWDLGFRQNSETIFQHMSNPKHVSAPIENSKAFHANLTYNRWKSGTKKLVFSNRLGISYQESIHARDVNSVLTYGNKHMYRKRLTGFHLNQSKYTAVKKKQETRFLRACKQVFNMEKPNPPDLYRHRLCVAQKYRFLFLKSQFVNKPVKHLMYNHGLVSDLYGFRTPHYYSTANHANGWTDGRPIAQSHARLHSTYSIFPNTNQSWVQEYNPYPDMFIPHKYRDIIPKDPLYTNLGIYIVPGSCTWFTYMSNLHNNRPTRERLQARRRILRLADERIKRNEELLQQENELKIAANFYGTSVHTLPRRKRQIEILSDNTDCFHRRMTQITNDLKRRVDIASRLQLRIEMDSFENFFTQFTSESSQLNTRHARNFSDASDETSDDTKEIERCPKKRNTAPVTNNFFYRNEDRYKRNRPSEVPISDVNGPVWSDLEPKSNQTD</sequence>
<protein>
    <recommendedName>
        <fullName evidence="2">DUF8211 domain-containing protein</fullName>
    </recommendedName>
</protein>
<evidence type="ECO:0000259" key="2">
    <source>
        <dbReference type="Pfam" id="PF26638"/>
    </source>
</evidence>
<evidence type="ECO:0000313" key="4">
    <source>
        <dbReference type="Proteomes" id="UP000234323"/>
    </source>
</evidence>
<dbReference type="Proteomes" id="UP000234323">
    <property type="component" value="Unassembled WGS sequence"/>
</dbReference>
<feature type="region of interest" description="Disordered" evidence="1">
    <location>
        <begin position="377"/>
        <end position="452"/>
    </location>
</feature>